<feature type="compositionally biased region" description="Polar residues" evidence="3">
    <location>
        <begin position="536"/>
        <end position="545"/>
    </location>
</feature>
<feature type="region of interest" description="Disordered" evidence="3">
    <location>
        <begin position="526"/>
        <end position="586"/>
    </location>
</feature>
<feature type="region of interest" description="Disordered" evidence="3">
    <location>
        <begin position="1"/>
        <end position="61"/>
    </location>
</feature>
<feature type="compositionally biased region" description="Low complexity" evidence="3">
    <location>
        <begin position="672"/>
        <end position="690"/>
    </location>
</feature>
<keyword evidence="6" id="KW-1185">Reference proteome</keyword>
<keyword evidence="2" id="KW-0963">Cytoplasm</keyword>
<feature type="compositionally biased region" description="Low complexity" evidence="3">
    <location>
        <begin position="40"/>
        <end position="49"/>
    </location>
</feature>
<reference evidence="5" key="1">
    <citation type="submission" date="2022-11" db="EMBL/GenBank/DDBJ databases">
        <authorList>
            <person name="Petersen C."/>
        </authorList>
    </citation>
    <scope>NUCLEOTIDE SEQUENCE</scope>
    <source>
        <strain evidence="5">IBT 34128</strain>
    </source>
</reference>
<dbReference type="GeneID" id="81398871"/>
<gene>
    <name evidence="5" type="ORF">NUU61_009177</name>
</gene>
<evidence type="ECO:0000256" key="2">
    <source>
        <dbReference type="ARBA" id="ARBA00022490"/>
    </source>
</evidence>
<dbReference type="PROSITE" id="PS51207">
    <property type="entry name" value="PXA"/>
    <property type="match status" value="1"/>
</dbReference>
<comment type="caution">
    <text evidence="5">The sequence shown here is derived from an EMBL/GenBank/DDBJ whole genome shotgun (WGS) entry which is preliminary data.</text>
</comment>
<dbReference type="RefSeq" id="XP_056507995.1">
    <property type="nucleotide sequence ID" value="XM_056659702.1"/>
</dbReference>
<evidence type="ECO:0000313" key="5">
    <source>
        <dbReference type="EMBL" id="KAJ5084598.1"/>
    </source>
</evidence>
<evidence type="ECO:0000256" key="1">
    <source>
        <dbReference type="ARBA" id="ARBA00004496"/>
    </source>
</evidence>
<dbReference type="GO" id="GO:0005769">
    <property type="term" value="C:early endosome"/>
    <property type="evidence" value="ECO:0007669"/>
    <property type="project" value="TreeGrafter"/>
</dbReference>
<feature type="compositionally biased region" description="Polar residues" evidence="3">
    <location>
        <begin position="19"/>
        <end position="28"/>
    </location>
</feature>
<feature type="region of interest" description="Disordered" evidence="3">
    <location>
        <begin position="76"/>
        <end position="95"/>
    </location>
</feature>
<feature type="compositionally biased region" description="Low complexity" evidence="3">
    <location>
        <begin position="618"/>
        <end position="627"/>
    </location>
</feature>
<dbReference type="OrthoDB" id="5582218at2759"/>
<sequence length="781" mass="82639">MTDPLRPGLRPVSHLKAGPTTSSSQSTALPASTQPPPSRPSSRLRTQRSSSRDESVDGTSEKATITLIRRVLCAPTGTHGASSPQPPEELLPPLTSSNDVDRQLYALLAIIIKEFVYSWYSKITPDQALVNEIIQVIAHCTRALEQRVRQVDVAQLVLDEIPALVEAHVLSYRLAMQQSQLFGLPTSRRALYHELNPHPGLSPVPDASDPETIAVQRENEAVYRRLLANGTLAVLLPSEDLENGSLRTLLVDILADLILGNEVGGRICEGWFFWETITKLAAVVQRRKNTEGLDPSQGAQSSRLERFGLLSTQDEPSSSQSAAQSPVAVWIWNILQSLYLGYVALRFITVGLFRVASIPSPGASHGASVSFSATPVNHKTDPLESTSGVAGKRPVLGYRVYSMVSQLVGIPERMPWLGGMISLLQHLILAGPGRLGSTDGVLDRFLRQTIEEYVLTPTLLPNLLLATRMTLFPANTRPSSQGAAVNVGTALAPQVPAQPPAPSQKAVAPSGVPAVPTIADGVRGPAVAGDAIGKSGKSNAPGNNHNNHDSGPAATATSPVAASVVSSTAADAPPSSTQPATANRLRPTSAEIAAIERRCAASLLAVIPPSVARTLFGVSSPVSPAPGSRDRTCSTTTGSSSTLTTTAITSPAPLSSAIEESGDHSRFASKGQQSSQASSSSASHSSSASSLPTLLRDGVATAHQPDSNPPSSSPEDMHLLAAIETDLLDLFADEYCNRHLIYSIIEVILAKILPEIADRSVQDLMEDRGVPPVPGAFQTWR</sequence>
<reference evidence="5" key="2">
    <citation type="journal article" date="2023" name="IMA Fungus">
        <title>Comparative genomic study of the Penicillium genus elucidates a diverse pangenome and 15 lateral gene transfer events.</title>
        <authorList>
            <person name="Petersen C."/>
            <person name="Sorensen T."/>
            <person name="Nielsen M.R."/>
            <person name="Sondergaard T.E."/>
            <person name="Sorensen J.L."/>
            <person name="Fitzpatrick D.A."/>
            <person name="Frisvad J.C."/>
            <person name="Nielsen K.L."/>
        </authorList>
    </citation>
    <scope>NUCLEOTIDE SEQUENCE</scope>
    <source>
        <strain evidence="5">IBT 34128</strain>
    </source>
</reference>
<feature type="domain" description="PXA" evidence="4">
    <location>
        <begin position="97"/>
        <end position="285"/>
    </location>
</feature>
<dbReference type="Proteomes" id="UP001141434">
    <property type="component" value="Unassembled WGS sequence"/>
</dbReference>
<organism evidence="5 6">
    <name type="scientific">Penicillium alfredii</name>
    <dbReference type="NCBI Taxonomy" id="1506179"/>
    <lineage>
        <taxon>Eukaryota</taxon>
        <taxon>Fungi</taxon>
        <taxon>Dikarya</taxon>
        <taxon>Ascomycota</taxon>
        <taxon>Pezizomycotina</taxon>
        <taxon>Eurotiomycetes</taxon>
        <taxon>Eurotiomycetidae</taxon>
        <taxon>Eurotiales</taxon>
        <taxon>Aspergillaceae</taxon>
        <taxon>Penicillium</taxon>
    </lineage>
</organism>
<comment type="subcellular location">
    <subcellularLocation>
        <location evidence="1">Cytoplasm</location>
    </subcellularLocation>
</comment>
<dbReference type="GO" id="GO:0035091">
    <property type="term" value="F:phosphatidylinositol binding"/>
    <property type="evidence" value="ECO:0007669"/>
    <property type="project" value="TreeGrafter"/>
</dbReference>
<accession>A0A9W9JWW7</accession>
<dbReference type="PANTHER" id="PTHR22999:SF23">
    <property type="entry name" value="SORTING NEXIN-16"/>
    <property type="match status" value="1"/>
</dbReference>
<dbReference type="Pfam" id="PF02194">
    <property type="entry name" value="PXA"/>
    <property type="match status" value="1"/>
</dbReference>
<dbReference type="SMART" id="SM00313">
    <property type="entry name" value="PXA"/>
    <property type="match status" value="1"/>
</dbReference>
<evidence type="ECO:0000313" key="6">
    <source>
        <dbReference type="Proteomes" id="UP001141434"/>
    </source>
</evidence>
<dbReference type="AlphaFoldDB" id="A0A9W9JWW7"/>
<feature type="compositionally biased region" description="Low complexity" evidence="3">
    <location>
        <begin position="552"/>
        <end position="582"/>
    </location>
</feature>
<name>A0A9W9JWW7_9EURO</name>
<dbReference type="GO" id="GO:0045022">
    <property type="term" value="P:early endosome to late endosome transport"/>
    <property type="evidence" value="ECO:0007669"/>
    <property type="project" value="TreeGrafter"/>
</dbReference>
<proteinExistence type="predicted"/>
<dbReference type="EMBL" id="JAPMSZ010000011">
    <property type="protein sequence ID" value="KAJ5084598.1"/>
    <property type="molecule type" value="Genomic_DNA"/>
</dbReference>
<evidence type="ECO:0000259" key="4">
    <source>
        <dbReference type="PROSITE" id="PS51207"/>
    </source>
</evidence>
<dbReference type="InterPro" id="IPR003114">
    <property type="entry name" value="Phox_assoc"/>
</dbReference>
<feature type="region of interest" description="Disordered" evidence="3">
    <location>
        <begin position="618"/>
        <end position="690"/>
    </location>
</feature>
<feature type="compositionally biased region" description="Low complexity" evidence="3">
    <location>
        <begin position="634"/>
        <end position="658"/>
    </location>
</feature>
<protein>
    <recommendedName>
        <fullName evidence="4">PXA domain-containing protein</fullName>
    </recommendedName>
</protein>
<evidence type="ECO:0000256" key="3">
    <source>
        <dbReference type="SAM" id="MobiDB-lite"/>
    </source>
</evidence>
<dbReference type="InterPro" id="IPR051837">
    <property type="entry name" value="SortingNexin/PXDomain-PKLike"/>
</dbReference>
<dbReference type="PANTHER" id="PTHR22999">
    <property type="entry name" value="PX SERINE/THREONINE KINASE PXK"/>
    <property type="match status" value="1"/>
</dbReference>
<dbReference type="GO" id="GO:0005770">
    <property type="term" value="C:late endosome"/>
    <property type="evidence" value="ECO:0007669"/>
    <property type="project" value="TreeGrafter"/>
</dbReference>